<feature type="signal peptide" evidence="7">
    <location>
        <begin position="1"/>
        <end position="29"/>
    </location>
</feature>
<dbReference type="GO" id="GO:0005576">
    <property type="term" value="C:extracellular region"/>
    <property type="evidence" value="ECO:0007669"/>
    <property type="project" value="UniProtKB-SubCell"/>
</dbReference>
<dbReference type="SUPFAM" id="SSF52266">
    <property type="entry name" value="SGNH hydrolase"/>
    <property type="match status" value="1"/>
</dbReference>
<accession>A0A7I4FKK1</accession>
<dbReference type="Proteomes" id="UP000006727">
    <property type="component" value="Chromosome 2"/>
</dbReference>
<dbReference type="PANTHER" id="PTHR45650">
    <property type="entry name" value="GDSL-LIKE LIPASE/ACYLHYDROLASE-RELATED"/>
    <property type="match status" value="1"/>
</dbReference>
<proteinExistence type="inferred from homology"/>
<keyword evidence="5" id="KW-0378">Hydrolase</keyword>
<keyword evidence="3" id="KW-0964">Secreted</keyword>
<sequence length="366" mass="39781">MKMEFLRCSSASVVPFIWILLLIPSIASAQRPPALFVFGDSLSDPGNNNFIRTLSKADSPPNGIDFPGGFATGRYCNGRTTVDILGQKAGKQGFLVPYLAPNASGPLILQGVNYASGAGGILDSSGYVLYGRIPMNKQLEYFANTKAQIIAQLGEQAGNELISSALYSSNLGSNDYLNNYYQPLSPVGNLTSTQLATLLINTYRGQLTKLYNLGARKVVVPALGPLGCIPFQLSFRLSKNGECSEKVNAEVREFNAGVFGLVKELNANLPGAKFIYLDSYKIVSEMIANPRAYGFTVANVGCCGAGGNYKGVVPCLPNFNICPNRFDYLFWDPYHPTDKANVIIADRFWSSTEYSYPMNIQQLLMS</sequence>
<dbReference type="AlphaFoldDB" id="A0A7I4FKK1"/>
<dbReference type="Pfam" id="PF00657">
    <property type="entry name" value="Lipase_GDSL"/>
    <property type="match status" value="1"/>
</dbReference>
<dbReference type="GO" id="GO:0016042">
    <property type="term" value="P:lipid catabolic process"/>
    <property type="evidence" value="ECO:0007669"/>
    <property type="project" value="UniProtKB-KW"/>
</dbReference>
<dbReference type="GeneID" id="112279099"/>
<evidence type="ECO:0000256" key="5">
    <source>
        <dbReference type="ARBA" id="ARBA00022801"/>
    </source>
</evidence>
<organism evidence="8 9">
    <name type="scientific">Physcomitrium patens</name>
    <name type="common">Spreading-leaved earth moss</name>
    <name type="synonym">Physcomitrella patens</name>
    <dbReference type="NCBI Taxonomy" id="3218"/>
    <lineage>
        <taxon>Eukaryota</taxon>
        <taxon>Viridiplantae</taxon>
        <taxon>Streptophyta</taxon>
        <taxon>Embryophyta</taxon>
        <taxon>Bryophyta</taxon>
        <taxon>Bryophytina</taxon>
        <taxon>Bryopsida</taxon>
        <taxon>Funariidae</taxon>
        <taxon>Funariales</taxon>
        <taxon>Funariaceae</taxon>
        <taxon>Physcomitrium</taxon>
    </lineage>
</organism>
<comment type="similarity">
    <text evidence="2">Belongs to the 'GDSL' lipolytic enzyme family.</text>
</comment>
<dbReference type="InterPro" id="IPR035669">
    <property type="entry name" value="SGNH_plant_lipase-like"/>
</dbReference>
<feature type="chain" id="PRO_5029446431" evidence="7">
    <location>
        <begin position="30"/>
        <end position="366"/>
    </location>
</feature>
<evidence type="ECO:0000256" key="2">
    <source>
        <dbReference type="ARBA" id="ARBA00008668"/>
    </source>
</evidence>
<dbReference type="OMA" id="FWSSTEY"/>
<dbReference type="CDD" id="cd01837">
    <property type="entry name" value="SGNH_plant_lipase_like"/>
    <property type="match status" value="1"/>
</dbReference>
<reference evidence="8" key="3">
    <citation type="submission" date="2020-12" db="UniProtKB">
        <authorList>
            <consortium name="EnsemblPlants"/>
        </authorList>
    </citation>
    <scope>IDENTIFICATION</scope>
</reference>
<keyword evidence="6" id="KW-0443">Lipid metabolism</keyword>
<evidence type="ECO:0000256" key="4">
    <source>
        <dbReference type="ARBA" id="ARBA00022729"/>
    </source>
</evidence>
<dbReference type="InterPro" id="IPR051238">
    <property type="entry name" value="GDSL_esterase/lipase"/>
</dbReference>
<evidence type="ECO:0000313" key="9">
    <source>
        <dbReference type="Proteomes" id="UP000006727"/>
    </source>
</evidence>
<dbReference type="EnsemblPlants" id="Pp3c2_2920V3.6">
    <property type="protein sequence ID" value="Pp3c2_2920V3.6"/>
    <property type="gene ID" value="Pp3c2_2920"/>
</dbReference>
<dbReference type="InterPro" id="IPR036514">
    <property type="entry name" value="SGNH_hydro_sf"/>
</dbReference>
<gene>
    <name evidence="8" type="primary">LOC112279099</name>
</gene>
<dbReference type="EMBL" id="ABEU02000002">
    <property type="status" value="NOT_ANNOTATED_CDS"/>
    <property type="molecule type" value="Genomic_DNA"/>
</dbReference>
<reference evidence="8 9" key="2">
    <citation type="journal article" date="2018" name="Plant J.">
        <title>The Physcomitrella patens chromosome-scale assembly reveals moss genome structure and evolution.</title>
        <authorList>
            <person name="Lang D."/>
            <person name="Ullrich K.K."/>
            <person name="Murat F."/>
            <person name="Fuchs J."/>
            <person name="Jenkins J."/>
            <person name="Haas F.B."/>
            <person name="Piednoel M."/>
            <person name="Gundlach H."/>
            <person name="Van Bel M."/>
            <person name="Meyberg R."/>
            <person name="Vives C."/>
            <person name="Morata J."/>
            <person name="Symeonidi A."/>
            <person name="Hiss M."/>
            <person name="Muchero W."/>
            <person name="Kamisugi Y."/>
            <person name="Saleh O."/>
            <person name="Blanc G."/>
            <person name="Decker E.L."/>
            <person name="van Gessel N."/>
            <person name="Grimwood J."/>
            <person name="Hayes R.D."/>
            <person name="Graham S.W."/>
            <person name="Gunter L.E."/>
            <person name="McDaniel S.F."/>
            <person name="Hoernstein S.N.W."/>
            <person name="Larsson A."/>
            <person name="Li F.W."/>
            <person name="Perroud P.F."/>
            <person name="Phillips J."/>
            <person name="Ranjan P."/>
            <person name="Rokshar D.S."/>
            <person name="Rothfels C.J."/>
            <person name="Schneider L."/>
            <person name="Shu S."/>
            <person name="Stevenson D.W."/>
            <person name="Thummler F."/>
            <person name="Tillich M."/>
            <person name="Villarreal Aguilar J.C."/>
            <person name="Widiez T."/>
            <person name="Wong G.K."/>
            <person name="Wymore A."/>
            <person name="Zhang Y."/>
            <person name="Zimmer A.D."/>
            <person name="Quatrano R.S."/>
            <person name="Mayer K.F.X."/>
            <person name="Goodstein D."/>
            <person name="Casacuberta J.M."/>
            <person name="Vandepoele K."/>
            <person name="Reski R."/>
            <person name="Cuming A.C."/>
            <person name="Tuskan G.A."/>
            <person name="Maumus F."/>
            <person name="Salse J."/>
            <person name="Schmutz J."/>
            <person name="Rensing S.A."/>
        </authorList>
    </citation>
    <scope>NUCLEOTIDE SEQUENCE [LARGE SCALE GENOMIC DNA]</scope>
    <source>
        <strain evidence="8 9">cv. Gransden 2004</strain>
    </source>
</reference>
<evidence type="ECO:0000256" key="1">
    <source>
        <dbReference type="ARBA" id="ARBA00004613"/>
    </source>
</evidence>
<dbReference type="InterPro" id="IPR001087">
    <property type="entry name" value="GDSL"/>
</dbReference>
<dbReference type="FunCoup" id="A0A7I4FKK1">
    <property type="interactions" value="200"/>
</dbReference>
<evidence type="ECO:0000256" key="6">
    <source>
        <dbReference type="ARBA" id="ARBA00022963"/>
    </source>
</evidence>
<name>A0A7I4FKK1_PHYPA</name>
<keyword evidence="6" id="KW-0442">Lipid degradation</keyword>
<evidence type="ECO:0000313" key="8">
    <source>
        <dbReference type="EnsemblPlants" id="Pp3c2_2920V3.6"/>
    </source>
</evidence>
<dbReference type="Gene3D" id="3.40.50.1110">
    <property type="entry name" value="SGNH hydrolase"/>
    <property type="match status" value="1"/>
</dbReference>
<dbReference type="RefSeq" id="XP_073388313.1">
    <property type="nucleotide sequence ID" value="XM_073532212.1"/>
</dbReference>
<keyword evidence="9" id="KW-1185">Reference proteome</keyword>
<dbReference type="Gramene" id="Pp3c2_2920V3.6">
    <property type="protein sequence ID" value="Pp3c2_2920V3.6"/>
    <property type="gene ID" value="Pp3c2_2920"/>
</dbReference>
<protein>
    <submittedName>
        <fullName evidence="8">Uncharacterized protein</fullName>
    </submittedName>
</protein>
<comment type="subcellular location">
    <subcellularLocation>
        <location evidence="1">Secreted</location>
    </subcellularLocation>
</comment>
<reference evidence="8 9" key="1">
    <citation type="journal article" date="2008" name="Science">
        <title>The Physcomitrella genome reveals evolutionary insights into the conquest of land by plants.</title>
        <authorList>
            <person name="Rensing S."/>
            <person name="Lang D."/>
            <person name="Zimmer A."/>
            <person name="Terry A."/>
            <person name="Salamov A."/>
            <person name="Shapiro H."/>
            <person name="Nishiyama T."/>
            <person name="Perroud P.-F."/>
            <person name="Lindquist E."/>
            <person name="Kamisugi Y."/>
            <person name="Tanahashi T."/>
            <person name="Sakakibara K."/>
            <person name="Fujita T."/>
            <person name="Oishi K."/>
            <person name="Shin-I T."/>
            <person name="Kuroki Y."/>
            <person name="Toyoda A."/>
            <person name="Suzuki Y."/>
            <person name="Hashimoto A."/>
            <person name="Yamaguchi K."/>
            <person name="Sugano A."/>
            <person name="Kohara Y."/>
            <person name="Fujiyama A."/>
            <person name="Anterola A."/>
            <person name="Aoki S."/>
            <person name="Ashton N."/>
            <person name="Barbazuk W.B."/>
            <person name="Barker E."/>
            <person name="Bennetzen J."/>
            <person name="Bezanilla M."/>
            <person name="Blankenship R."/>
            <person name="Cho S.H."/>
            <person name="Dutcher S."/>
            <person name="Estelle M."/>
            <person name="Fawcett J.A."/>
            <person name="Gundlach H."/>
            <person name="Hanada K."/>
            <person name="Heyl A."/>
            <person name="Hicks K.A."/>
            <person name="Hugh J."/>
            <person name="Lohr M."/>
            <person name="Mayer K."/>
            <person name="Melkozernov A."/>
            <person name="Murata T."/>
            <person name="Nelson D."/>
            <person name="Pils B."/>
            <person name="Prigge M."/>
            <person name="Reiss B."/>
            <person name="Renner T."/>
            <person name="Rombauts S."/>
            <person name="Rushton P."/>
            <person name="Sanderfoot A."/>
            <person name="Schween G."/>
            <person name="Shiu S.-H."/>
            <person name="Stueber K."/>
            <person name="Theodoulou F.L."/>
            <person name="Tu H."/>
            <person name="Van de Peer Y."/>
            <person name="Verrier P.J."/>
            <person name="Waters E."/>
            <person name="Wood A."/>
            <person name="Yang L."/>
            <person name="Cove D."/>
            <person name="Cuming A."/>
            <person name="Hasebe M."/>
            <person name="Lucas S."/>
            <person name="Mishler D.B."/>
            <person name="Reski R."/>
            <person name="Grigoriev I."/>
            <person name="Quatrano R.S."/>
            <person name="Boore J.L."/>
        </authorList>
    </citation>
    <scope>NUCLEOTIDE SEQUENCE [LARGE SCALE GENOMIC DNA]</scope>
    <source>
        <strain evidence="8 9">cv. Gransden 2004</strain>
    </source>
</reference>
<dbReference type="InParanoid" id="A0A7I4FKK1"/>
<dbReference type="GO" id="GO:0016788">
    <property type="term" value="F:hydrolase activity, acting on ester bonds"/>
    <property type="evidence" value="ECO:0007669"/>
    <property type="project" value="InterPro"/>
</dbReference>
<evidence type="ECO:0000256" key="3">
    <source>
        <dbReference type="ARBA" id="ARBA00022525"/>
    </source>
</evidence>
<keyword evidence="4 7" id="KW-0732">Signal</keyword>
<evidence type="ECO:0000256" key="7">
    <source>
        <dbReference type="SAM" id="SignalP"/>
    </source>
</evidence>